<evidence type="ECO:0000313" key="3">
    <source>
        <dbReference type="EMBL" id="KAJ8021773.1"/>
    </source>
</evidence>
<keyword evidence="4" id="KW-1185">Reference proteome</keyword>
<dbReference type="Gene3D" id="2.60.120.920">
    <property type="match status" value="6"/>
</dbReference>
<dbReference type="Pfam" id="PF07177">
    <property type="entry name" value="Neuralized"/>
    <property type="match status" value="6"/>
</dbReference>
<dbReference type="Proteomes" id="UP001152320">
    <property type="component" value="Chromosome 21"/>
</dbReference>
<feature type="domain" description="NHR" evidence="2">
    <location>
        <begin position="835"/>
        <end position="1009"/>
    </location>
</feature>
<reference evidence="3" key="1">
    <citation type="submission" date="2021-10" db="EMBL/GenBank/DDBJ databases">
        <title>Tropical sea cucumber genome reveals ecological adaptation and Cuvierian tubules defense mechanism.</title>
        <authorList>
            <person name="Chen T."/>
        </authorList>
    </citation>
    <scope>NUCLEOTIDE SEQUENCE</scope>
    <source>
        <strain evidence="3">Nanhai2018</strain>
        <tissue evidence="3">Muscle</tissue>
    </source>
</reference>
<protein>
    <submittedName>
        <fullName evidence="3">Neuralized-like protein 4</fullName>
    </submittedName>
</protein>
<proteinExistence type="predicted"/>
<dbReference type="InterPro" id="IPR037962">
    <property type="entry name" value="Neuralized"/>
</dbReference>
<dbReference type="SUPFAM" id="SSF49899">
    <property type="entry name" value="Concanavalin A-like lectins/glucanases"/>
    <property type="match status" value="1"/>
</dbReference>
<gene>
    <name evidence="3" type="ORF">HOLleu_39067</name>
</gene>
<feature type="domain" description="NHR" evidence="2">
    <location>
        <begin position="442"/>
        <end position="608"/>
    </location>
</feature>
<dbReference type="CDD" id="cd12887">
    <property type="entry name" value="SPRY_NHR_like"/>
    <property type="match status" value="5"/>
</dbReference>
<evidence type="ECO:0000313" key="4">
    <source>
        <dbReference type="Proteomes" id="UP001152320"/>
    </source>
</evidence>
<dbReference type="SMART" id="SM00588">
    <property type="entry name" value="NEUZ"/>
    <property type="match status" value="6"/>
</dbReference>
<dbReference type="PANTHER" id="PTHR12429">
    <property type="entry name" value="NEURALIZED"/>
    <property type="match status" value="1"/>
</dbReference>
<dbReference type="FunFam" id="2.60.120.920:FF:000001">
    <property type="entry name" value="neuralized-like protein 4 isoform X1"/>
    <property type="match status" value="5"/>
</dbReference>
<evidence type="ECO:0000256" key="1">
    <source>
        <dbReference type="SAM" id="MobiDB-lite"/>
    </source>
</evidence>
<dbReference type="InterPro" id="IPR006573">
    <property type="entry name" value="NHR_dom"/>
</dbReference>
<dbReference type="InterPro" id="IPR043136">
    <property type="entry name" value="B30.2/SPRY_sf"/>
</dbReference>
<evidence type="ECO:0000259" key="2">
    <source>
        <dbReference type="PROSITE" id="PS51065"/>
    </source>
</evidence>
<feature type="domain" description="NHR" evidence="2">
    <location>
        <begin position="234"/>
        <end position="401"/>
    </location>
</feature>
<dbReference type="InterPro" id="IPR013320">
    <property type="entry name" value="ConA-like_dom_sf"/>
</dbReference>
<feature type="region of interest" description="Disordered" evidence="1">
    <location>
        <begin position="1017"/>
        <end position="1036"/>
    </location>
</feature>
<dbReference type="OrthoDB" id="49113at2759"/>
<dbReference type="PANTHER" id="PTHR12429:SF14">
    <property type="entry name" value="NEURALIZED-LIKE PROTEIN 4"/>
    <property type="match status" value="1"/>
</dbReference>
<organism evidence="3 4">
    <name type="scientific">Holothuria leucospilota</name>
    <name type="common">Black long sea cucumber</name>
    <name type="synonym">Mertensiothuria leucospilota</name>
    <dbReference type="NCBI Taxonomy" id="206669"/>
    <lineage>
        <taxon>Eukaryota</taxon>
        <taxon>Metazoa</taxon>
        <taxon>Echinodermata</taxon>
        <taxon>Eleutherozoa</taxon>
        <taxon>Echinozoa</taxon>
        <taxon>Holothuroidea</taxon>
        <taxon>Aspidochirotacea</taxon>
        <taxon>Aspidochirotida</taxon>
        <taxon>Holothuriidae</taxon>
        <taxon>Holothuria</taxon>
    </lineage>
</organism>
<feature type="domain" description="NHR" evidence="2">
    <location>
        <begin position="13"/>
        <end position="179"/>
    </location>
</feature>
<feature type="domain" description="NHR" evidence="2">
    <location>
        <begin position="630"/>
        <end position="796"/>
    </location>
</feature>
<dbReference type="PROSITE" id="PS51065">
    <property type="entry name" value="NHR"/>
    <property type="match status" value="6"/>
</dbReference>
<comment type="caution">
    <text evidence="3">The sequence shown here is derived from an EMBL/GenBank/DDBJ whole genome shotgun (WGS) entry which is preliminary data.</text>
</comment>
<feature type="domain" description="NHR" evidence="2">
    <location>
        <begin position="1045"/>
        <end position="1208"/>
    </location>
</feature>
<name>A0A9Q0YFG7_HOLLE</name>
<sequence>MASLVRRQSFRREHKFHSKHGQLVKISDNGKYAERLDCRQEFNNGLLFSKKTLRDGECFEVVFEEKVDSWSGSIEIGVTTLDPSSLEIPASATALCEGSWILSGSIILQNGETVREDYKCDLDVCEIGDKIGVQRTRKGDLKFYLNGQDQGIAATGIPRNVYAVVDLYGKCTRVSISETRNHRGLAETFHSVTPHDLLEMTDASDSDSMSDSDDSGLPENRIQGEALVPLHGNGLKFHPRHGTAIELLQDGKVAMRRNALSEFDNGVVLTHRPLEVDELFEVKIEKLCHKWSGSLEIGVTSHSPEAITFPTTMTNMQTGTVLMSGSGILTNGKGTMREYGELSLFELRENDRIGLTRRNNGDLHFFINGRDQGLAASGTGDTLYGVVDLYGMAEKVSIVEMNRTSILKALDRRLMHLNYLRSLAKQELPQLFGGDEALFEEPLVFHPICGTNAEVTQNCLLAKMISPTESSDCSIVLSNRHLRTEEFFEFSIESISSRRAHNFKFGVTVKTPGEIDDLTSTGSLGPDVWYLKGTSVFQHERIASFNYAQSLANIKKGDRLGIIRRANGNLHFFYNGSNLGVAATNVAARVHAFVQFDGVITGVLALKQDEKSIVNIPEEAETEPASSDCKPRFHQKHGKNVTIVNNGRTAFRPNPSEEFNFAIVLSSNPLKNGESFEVLVEDMIYRWSGSLVLGVTSQKPEDIELPSTLTDLTAHTWILNGTSIIRDGFVFNSSFPIDLDQLQVGTRIGLVRHEDGTVDVVLDGEEKYQAFVDVPEEVYGIFDLYGQCCQVTVTQSEGDISPDSPLFWEPSDSNVSNSSAVASTKPNISSVPGIPHKFHSCCGSNVSVSEDNLTATRTDGFDNGVVFSSKPIRPGELFEVKISRVSKIWSGSLSIGFTKYNPGAISPRHLTGPYLMQPHTLEDLVIEGLWVMQGSDIKKNGRVVKSNYAPTLERLSVGFSVGVFLTTECAMHVFLNGHDMGLAVADLPKSVYAVLDLYGQVESVTVTSSAVNLPEEPLRAPSLSSNSSEDIDKEADAETADKHSLFRFHSTHGKNVLLSNENLTAKRTSSYDHGTVFSHKPLGRQQLFEVRIDVLNCHWTSSIKIGVVGLSPNNISLPANACCMRRSTWIVQEDAVFHNSKKIRGKLKFNLDNIKEGRSIGVLVDADNNLHLFLDKQDMGVVVQDVPSHCYAVVDLYGQCQQISVVSEDITGAIGPPEEKEKAALESGLKEHSPISVLLPSLGLQGRKCDYQELCARFKETLGLPDGFFEVSAKLSKCYCYTCHKHRGEEAYSTKGDPPRGYSRPLGWCKFAVRLNTRADVIHVLETWNVAYHGTSPGLVRKILDRRTLIPGGELLYGGLAYSYPQPEDKEHSSETKQVLMSPTIKYAGSDLFCEKHKFTDYKTKKTYSVRVAFQVLVRPGCYTVSGENIGANQPVDPYFENSEIEWHTKEKQSVVLSALLINVD</sequence>
<dbReference type="EMBL" id="JAIZAY010000021">
    <property type="protein sequence ID" value="KAJ8021773.1"/>
    <property type="molecule type" value="Genomic_DNA"/>
</dbReference>
<accession>A0A9Q0YFG7</accession>